<dbReference type="OrthoDB" id="9843865at2"/>
<sequence>MRHVTIMKVAAAVAFLFGIALLLTPNGLMAVYGAEPMNTSGVYNSMLYGALLIGVATSNWLASALAYEGRLPIVLGTLIASLAGLAVALIRVLTIPDMPPMSWLNVIIFAAYCAAYGVLLGSGSTEGASRERAPGQVH</sequence>
<accession>A0A4Z0BZA3</accession>
<evidence type="ECO:0000256" key="1">
    <source>
        <dbReference type="SAM" id="Phobius"/>
    </source>
</evidence>
<feature type="transmembrane region" description="Helical" evidence="1">
    <location>
        <begin position="101"/>
        <end position="122"/>
    </location>
</feature>
<keyword evidence="1" id="KW-0472">Membrane</keyword>
<keyword evidence="3" id="KW-1185">Reference proteome</keyword>
<proteinExistence type="predicted"/>
<evidence type="ECO:0000313" key="2">
    <source>
        <dbReference type="EMBL" id="TFZ04553.1"/>
    </source>
</evidence>
<feature type="transmembrane region" description="Helical" evidence="1">
    <location>
        <begin position="73"/>
        <end position="95"/>
    </location>
</feature>
<keyword evidence="1" id="KW-1133">Transmembrane helix</keyword>
<evidence type="ECO:0008006" key="4">
    <source>
        <dbReference type="Google" id="ProtNLM"/>
    </source>
</evidence>
<dbReference type="Proteomes" id="UP000297564">
    <property type="component" value="Unassembled WGS sequence"/>
</dbReference>
<dbReference type="AlphaFoldDB" id="A0A4Z0BZA3"/>
<evidence type="ECO:0000313" key="3">
    <source>
        <dbReference type="Proteomes" id="UP000297564"/>
    </source>
</evidence>
<name>A0A4Z0BZA3_9BURK</name>
<dbReference type="EMBL" id="SMLL01000001">
    <property type="protein sequence ID" value="TFZ04553.1"/>
    <property type="molecule type" value="Genomic_DNA"/>
</dbReference>
<comment type="caution">
    <text evidence="2">The sequence shown here is derived from an EMBL/GenBank/DDBJ whole genome shotgun (WGS) entry which is preliminary data.</text>
</comment>
<protein>
    <recommendedName>
        <fullName evidence="4">DUF4383 domain-containing protein</fullName>
    </recommendedName>
</protein>
<keyword evidence="1" id="KW-0812">Transmembrane</keyword>
<gene>
    <name evidence="2" type="ORF">EZ242_02045</name>
</gene>
<dbReference type="RefSeq" id="WP_135283435.1">
    <property type="nucleotide sequence ID" value="NZ_SMLL01000001.1"/>
</dbReference>
<organism evidence="2 3">
    <name type="scientific">Ramlibacter rhizophilus</name>
    <dbReference type="NCBI Taxonomy" id="1781167"/>
    <lineage>
        <taxon>Bacteria</taxon>
        <taxon>Pseudomonadati</taxon>
        <taxon>Pseudomonadota</taxon>
        <taxon>Betaproteobacteria</taxon>
        <taxon>Burkholderiales</taxon>
        <taxon>Comamonadaceae</taxon>
        <taxon>Ramlibacter</taxon>
    </lineage>
</organism>
<reference evidence="2 3" key="1">
    <citation type="submission" date="2019-03" db="EMBL/GenBank/DDBJ databases">
        <title>Ramlibacter rhizophilus CCTCC AB2015357, whole genome shotgun sequence.</title>
        <authorList>
            <person name="Zhang X."/>
            <person name="Feng G."/>
            <person name="Zhu H."/>
        </authorList>
    </citation>
    <scope>NUCLEOTIDE SEQUENCE [LARGE SCALE GENOMIC DNA]</scope>
    <source>
        <strain evidence="2 3">CCTCC AB2015357</strain>
    </source>
</reference>
<feature type="transmembrane region" description="Helical" evidence="1">
    <location>
        <begin position="46"/>
        <end position="66"/>
    </location>
</feature>